<feature type="domain" description="Ketoreductase" evidence="4">
    <location>
        <begin position="3"/>
        <end position="186"/>
    </location>
</feature>
<dbReference type="Gene3D" id="3.40.50.720">
    <property type="entry name" value="NAD(P)-binding Rossmann-like Domain"/>
    <property type="match status" value="1"/>
</dbReference>
<dbReference type="PRINTS" id="PR00080">
    <property type="entry name" value="SDRFAMILY"/>
</dbReference>
<dbReference type="SMART" id="SM00822">
    <property type="entry name" value="PKS_KR"/>
    <property type="match status" value="1"/>
</dbReference>
<dbReference type="FunFam" id="3.40.50.720:FF:000084">
    <property type="entry name" value="Short-chain dehydrogenase reductase"/>
    <property type="match status" value="1"/>
</dbReference>
<dbReference type="Pfam" id="PF00106">
    <property type="entry name" value="adh_short"/>
    <property type="match status" value="1"/>
</dbReference>
<dbReference type="SUPFAM" id="SSF51735">
    <property type="entry name" value="NAD(P)-binding Rossmann-fold domains"/>
    <property type="match status" value="1"/>
</dbReference>
<sequence>MDRTILITGAGSGIGRVTARTFLDAGWRVGLIGRREESLRETAGDSAALVLPCDVCDADAVDAAFDRAVAEWGRVDVLFNNAGTGLVPQTPDEIPADEFRRVIDVNVNGVFICARAAFRVMRAQKPQGGRIINNGSVSAHAPRPGSIGYTASKHAVTGITRSISLDGRPFNIACGQIDIGNALTDMAVAMTKGVPQADGSTRVEPVMDAQVVADTVLHMASLPDGANVQFVTVMATNMPFIGRG</sequence>
<evidence type="ECO:0000256" key="3">
    <source>
        <dbReference type="RuleBase" id="RU000363"/>
    </source>
</evidence>
<evidence type="ECO:0000313" key="6">
    <source>
        <dbReference type="Proteomes" id="UP000199555"/>
    </source>
</evidence>
<evidence type="ECO:0000256" key="1">
    <source>
        <dbReference type="ARBA" id="ARBA00006484"/>
    </source>
</evidence>
<dbReference type="AlphaFoldDB" id="A0A1G9CXB9"/>
<dbReference type="EMBL" id="FNGE01000001">
    <property type="protein sequence ID" value="SDK56064.1"/>
    <property type="molecule type" value="Genomic_DNA"/>
</dbReference>
<dbReference type="PRINTS" id="PR00081">
    <property type="entry name" value="GDHRDH"/>
</dbReference>
<evidence type="ECO:0000313" key="5">
    <source>
        <dbReference type="EMBL" id="SDK56064.1"/>
    </source>
</evidence>
<protein>
    <submittedName>
        <fullName evidence="5">NADP-dependent 3-hydroxy acid dehydrogenase YdfG</fullName>
    </submittedName>
</protein>
<comment type="similarity">
    <text evidence="1 3">Belongs to the short-chain dehydrogenases/reductases (SDR) family.</text>
</comment>
<dbReference type="CDD" id="cd05233">
    <property type="entry name" value="SDR_c"/>
    <property type="match status" value="1"/>
</dbReference>
<dbReference type="Proteomes" id="UP000199555">
    <property type="component" value="Unassembled WGS sequence"/>
</dbReference>
<dbReference type="InterPro" id="IPR020904">
    <property type="entry name" value="Sc_DH/Rdtase_CS"/>
</dbReference>
<name>A0A1G9CXB9_9RHOB</name>
<evidence type="ECO:0000259" key="4">
    <source>
        <dbReference type="SMART" id="SM00822"/>
    </source>
</evidence>
<organism evidence="5 6">
    <name type="scientific">Paracoccus chinensis</name>
    <dbReference type="NCBI Taxonomy" id="525640"/>
    <lineage>
        <taxon>Bacteria</taxon>
        <taxon>Pseudomonadati</taxon>
        <taxon>Pseudomonadota</taxon>
        <taxon>Alphaproteobacteria</taxon>
        <taxon>Rhodobacterales</taxon>
        <taxon>Paracoccaceae</taxon>
        <taxon>Paracoccus</taxon>
    </lineage>
</organism>
<reference evidence="6" key="1">
    <citation type="submission" date="2016-10" db="EMBL/GenBank/DDBJ databases">
        <authorList>
            <person name="Varghese N."/>
            <person name="Submissions S."/>
        </authorList>
    </citation>
    <scope>NUCLEOTIDE SEQUENCE [LARGE SCALE GENOMIC DNA]</scope>
    <source>
        <strain evidence="6">CGMCC 1.7655</strain>
    </source>
</reference>
<dbReference type="PROSITE" id="PS00061">
    <property type="entry name" value="ADH_SHORT"/>
    <property type="match status" value="1"/>
</dbReference>
<evidence type="ECO:0000256" key="2">
    <source>
        <dbReference type="ARBA" id="ARBA00023002"/>
    </source>
</evidence>
<dbReference type="InterPro" id="IPR057326">
    <property type="entry name" value="KR_dom"/>
</dbReference>
<accession>A0A1G9CXB9</accession>
<gene>
    <name evidence="5" type="ORF">SAMN04487971_101362</name>
</gene>
<keyword evidence="2" id="KW-0560">Oxidoreductase</keyword>
<proteinExistence type="inferred from homology"/>
<dbReference type="RefSeq" id="WP_090752051.1">
    <property type="nucleotide sequence ID" value="NZ_FNGE01000001.1"/>
</dbReference>
<dbReference type="GO" id="GO:0016491">
    <property type="term" value="F:oxidoreductase activity"/>
    <property type="evidence" value="ECO:0007669"/>
    <property type="project" value="UniProtKB-KW"/>
</dbReference>
<dbReference type="OrthoDB" id="658698at2"/>
<keyword evidence="6" id="KW-1185">Reference proteome</keyword>
<dbReference type="STRING" id="525640.SAMN04487971_101362"/>
<dbReference type="PANTHER" id="PTHR43669:SF12">
    <property type="entry name" value="BLR5618 PROTEIN"/>
    <property type="match status" value="1"/>
</dbReference>
<dbReference type="InterPro" id="IPR036291">
    <property type="entry name" value="NAD(P)-bd_dom_sf"/>
</dbReference>
<dbReference type="InterPro" id="IPR002347">
    <property type="entry name" value="SDR_fam"/>
</dbReference>
<dbReference type="PANTHER" id="PTHR43669">
    <property type="entry name" value="5-KETO-D-GLUCONATE 5-REDUCTASE"/>
    <property type="match status" value="1"/>
</dbReference>